<gene>
    <name evidence="2" type="ORF">KI387_007965</name>
</gene>
<evidence type="ECO:0000313" key="3">
    <source>
        <dbReference type="Proteomes" id="UP000824469"/>
    </source>
</evidence>
<dbReference type="Proteomes" id="UP000824469">
    <property type="component" value="Unassembled WGS sequence"/>
</dbReference>
<feature type="non-terminal residue" evidence="2">
    <location>
        <position position="61"/>
    </location>
</feature>
<organism evidence="2 3">
    <name type="scientific">Taxus chinensis</name>
    <name type="common">Chinese yew</name>
    <name type="synonym">Taxus wallichiana var. chinensis</name>
    <dbReference type="NCBI Taxonomy" id="29808"/>
    <lineage>
        <taxon>Eukaryota</taxon>
        <taxon>Viridiplantae</taxon>
        <taxon>Streptophyta</taxon>
        <taxon>Embryophyta</taxon>
        <taxon>Tracheophyta</taxon>
        <taxon>Spermatophyta</taxon>
        <taxon>Pinopsida</taxon>
        <taxon>Pinidae</taxon>
        <taxon>Conifers II</taxon>
        <taxon>Cupressales</taxon>
        <taxon>Taxaceae</taxon>
        <taxon>Taxus</taxon>
    </lineage>
</organism>
<evidence type="ECO:0000256" key="1">
    <source>
        <dbReference type="SAM" id="MobiDB-lite"/>
    </source>
</evidence>
<dbReference type="AlphaFoldDB" id="A0AA38LNF9"/>
<feature type="non-terminal residue" evidence="2">
    <location>
        <position position="1"/>
    </location>
</feature>
<accession>A0AA38LNF9</accession>
<feature type="compositionally biased region" description="Basic residues" evidence="1">
    <location>
        <begin position="35"/>
        <end position="45"/>
    </location>
</feature>
<dbReference type="EMBL" id="JAHRHJ020000002">
    <property type="protein sequence ID" value="KAH9327787.1"/>
    <property type="molecule type" value="Genomic_DNA"/>
</dbReference>
<feature type="region of interest" description="Disordered" evidence="1">
    <location>
        <begin position="26"/>
        <end position="45"/>
    </location>
</feature>
<sequence length="61" mass="7063">VAGCWRCVKRSLEVLGAGVTGLHKMEEPFEDPKRQKTPKNTQKRLKRAQLLEEQLEMRQVS</sequence>
<keyword evidence="3" id="KW-1185">Reference proteome</keyword>
<comment type="caution">
    <text evidence="2">The sequence shown here is derived from an EMBL/GenBank/DDBJ whole genome shotgun (WGS) entry which is preliminary data.</text>
</comment>
<reference evidence="2 3" key="1">
    <citation type="journal article" date="2021" name="Nat. Plants">
        <title>The Taxus genome provides insights into paclitaxel biosynthesis.</title>
        <authorList>
            <person name="Xiong X."/>
            <person name="Gou J."/>
            <person name="Liao Q."/>
            <person name="Li Y."/>
            <person name="Zhou Q."/>
            <person name="Bi G."/>
            <person name="Li C."/>
            <person name="Du R."/>
            <person name="Wang X."/>
            <person name="Sun T."/>
            <person name="Guo L."/>
            <person name="Liang H."/>
            <person name="Lu P."/>
            <person name="Wu Y."/>
            <person name="Zhang Z."/>
            <person name="Ro D.K."/>
            <person name="Shang Y."/>
            <person name="Huang S."/>
            <person name="Yan J."/>
        </authorList>
    </citation>
    <scope>NUCLEOTIDE SEQUENCE [LARGE SCALE GENOMIC DNA]</scope>
    <source>
        <strain evidence="2">Ta-2019</strain>
    </source>
</reference>
<protein>
    <submittedName>
        <fullName evidence="2">Uncharacterized protein</fullName>
    </submittedName>
</protein>
<evidence type="ECO:0000313" key="2">
    <source>
        <dbReference type="EMBL" id="KAH9327787.1"/>
    </source>
</evidence>
<proteinExistence type="predicted"/>
<name>A0AA38LNF9_TAXCH</name>